<feature type="chain" id="PRO_5039493657" evidence="2">
    <location>
        <begin position="18"/>
        <end position="117"/>
    </location>
</feature>
<dbReference type="Proteomes" id="UP000254330">
    <property type="component" value="Unassembled WGS sequence"/>
</dbReference>
<dbReference type="AlphaFoldDB" id="A0A2U3AD55"/>
<evidence type="ECO:0000313" key="3">
    <source>
        <dbReference type="EMBL" id="STX10709.1"/>
    </source>
</evidence>
<evidence type="ECO:0000313" key="5">
    <source>
        <dbReference type="Proteomes" id="UP000254330"/>
    </source>
</evidence>
<evidence type="ECO:0000313" key="4">
    <source>
        <dbReference type="EMBL" id="TDR38803.1"/>
    </source>
</evidence>
<dbReference type="EMBL" id="UGNP01000001">
    <property type="protein sequence ID" value="STX10709.1"/>
    <property type="molecule type" value="Genomic_DNA"/>
</dbReference>
<dbReference type="RefSeq" id="WP_109349564.1">
    <property type="nucleotide sequence ID" value="NZ_BJUE01000035.1"/>
</dbReference>
<sequence>MVKKLCLGIALGAVAGAAISLLDRNTREQTIQKATNIKTDVQYLYYSRDQVKENAKGKFSKVQGLLENVMENKDFYLEKIAELKETTPKLAQQFQQTKEAFSKESSEPKKPEEVIHL</sequence>
<keyword evidence="6" id="KW-1185">Reference proteome</keyword>
<evidence type="ECO:0000256" key="2">
    <source>
        <dbReference type="SAM" id="SignalP"/>
    </source>
</evidence>
<reference evidence="3 5" key="1">
    <citation type="submission" date="2018-06" db="EMBL/GenBank/DDBJ databases">
        <authorList>
            <consortium name="Pathogen Informatics"/>
            <person name="Doyle S."/>
        </authorList>
    </citation>
    <scope>NUCLEOTIDE SEQUENCE [LARGE SCALE GENOMIC DNA]</scope>
    <source>
        <strain evidence="3 5">NCTC10597</strain>
    </source>
</reference>
<name>A0A2U3AD55_9BACL</name>
<keyword evidence="2" id="KW-0732">Signal</keyword>
<evidence type="ECO:0000256" key="1">
    <source>
        <dbReference type="SAM" id="MobiDB-lite"/>
    </source>
</evidence>
<gene>
    <name evidence="4" type="ORF">DFR61_11422</name>
    <name evidence="3" type="ORF">NCTC10597_02480</name>
</gene>
<dbReference type="Proteomes" id="UP000294641">
    <property type="component" value="Unassembled WGS sequence"/>
</dbReference>
<feature type="region of interest" description="Disordered" evidence="1">
    <location>
        <begin position="94"/>
        <end position="117"/>
    </location>
</feature>
<feature type="signal peptide" evidence="2">
    <location>
        <begin position="1"/>
        <end position="17"/>
    </location>
</feature>
<reference evidence="4 6" key="2">
    <citation type="submission" date="2019-03" db="EMBL/GenBank/DDBJ databases">
        <title>Genomic Encyclopedia of Type Strains, Phase IV (KMG-IV): sequencing the most valuable type-strain genomes for metagenomic binning, comparative biology and taxonomic classification.</title>
        <authorList>
            <person name="Goeker M."/>
        </authorList>
    </citation>
    <scope>NUCLEOTIDE SEQUENCE [LARGE SCALE GENOMIC DNA]</scope>
    <source>
        <strain evidence="4 6">DSM 20580</strain>
    </source>
</reference>
<accession>A0A2U3AD55</accession>
<proteinExistence type="predicted"/>
<organism evidence="3 5">
    <name type="scientific">Kurthia zopfii</name>
    <dbReference type="NCBI Taxonomy" id="1650"/>
    <lineage>
        <taxon>Bacteria</taxon>
        <taxon>Bacillati</taxon>
        <taxon>Bacillota</taxon>
        <taxon>Bacilli</taxon>
        <taxon>Bacillales</taxon>
        <taxon>Caryophanaceae</taxon>
        <taxon>Kurthia</taxon>
    </lineage>
</organism>
<dbReference type="OrthoDB" id="2353585at2"/>
<protein>
    <submittedName>
        <fullName evidence="3">Uncharacterized protein</fullName>
    </submittedName>
</protein>
<comment type="caution">
    <text evidence="3">The sequence shown here is derived from an EMBL/GenBank/DDBJ whole genome shotgun (WGS) entry which is preliminary data.</text>
</comment>
<dbReference type="EMBL" id="SNZG01000014">
    <property type="protein sequence ID" value="TDR38803.1"/>
    <property type="molecule type" value="Genomic_DNA"/>
</dbReference>
<evidence type="ECO:0000313" key="6">
    <source>
        <dbReference type="Proteomes" id="UP000294641"/>
    </source>
</evidence>
<feature type="compositionally biased region" description="Basic and acidic residues" evidence="1">
    <location>
        <begin position="100"/>
        <end position="117"/>
    </location>
</feature>